<feature type="coiled-coil region" evidence="1">
    <location>
        <begin position="42"/>
        <end position="90"/>
    </location>
</feature>
<dbReference type="Proteomes" id="UP001259832">
    <property type="component" value="Unassembled WGS sequence"/>
</dbReference>
<comment type="caution">
    <text evidence="3">The sequence shown here is derived from an EMBL/GenBank/DDBJ whole genome shotgun (WGS) entry which is preliminary data.</text>
</comment>
<protein>
    <submittedName>
        <fullName evidence="3">Uncharacterized protein</fullName>
    </submittedName>
</protein>
<gene>
    <name evidence="3" type="ORF">P3T76_006207</name>
</gene>
<accession>A0AAD9GR53</accession>
<dbReference type="EMBL" id="JASMQC010000009">
    <property type="protein sequence ID" value="KAK1942708.1"/>
    <property type="molecule type" value="Genomic_DNA"/>
</dbReference>
<evidence type="ECO:0000313" key="4">
    <source>
        <dbReference type="Proteomes" id="UP001259832"/>
    </source>
</evidence>
<feature type="compositionally biased region" description="Polar residues" evidence="2">
    <location>
        <begin position="504"/>
        <end position="513"/>
    </location>
</feature>
<feature type="compositionally biased region" description="Basic and acidic residues" evidence="2">
    <location>
        <begin position="580"/>
        <end position="597"/>
    </location>
</feature>
<feature type="region of interest" description="Disordered" evidence="2">
    <location>
        <begin position="575"/>
        <end position="601"/>
    </location>
</feature>
<reference evidence="3" key="1">
    <citation type="submission" date="2023-08" db="EMBL/GenBank/DDBJ databases">
        <title>Reference Genome Resource for the Citrus Pathogen Phytophthora citrophthora.</title>
        <authorList>
            <person name="Moller H."/>
            <person name="Coetzee B."/>
            <person name="Rose L.J."/>
            <person name="Van Niekerk J.M."/>
        </authorList>
    </citation>
    <scope>NUCLEOTIDE SEQUENCE</scope>
    <source>
        <strain evidence="3">STE-U-9442</strain>
    </source>
</reference>
<name>A0AAD9GR53_9STRA</name>
<feature type="region of interest" description="Disordered" evidence="2">
    <location>
        <begin position="502"/>
        <end position="548"/>
    </location>
</feature>
<dbReference type="AlphaFoldDB" id="A0AAD9GR53"/>
<sequence>MDHGDAAEAPAAAQISQADIIERQAETIAKLQRQVKRGSEYKQLTKSKLKEAAARLKEYRIRVETLLRAEETLKKQLKDEEKAHARAKKQTKTPVVKATKPVQTVSTQTEELRKVTRTSQTQLSGCVERVNKRTMMDSGVQTEVDNIVSKKRARGVIASTQTEMDQFVPRLSRHLSVGGHQEDATSISEQQPAVSEQQPLQLLGPGPVTSAALDAALAFSDSDGDSEDTLEIDSAAESTETGAGSTLVAFDAAMSSEIDKELEFSDEEEDDSDRKTEMVPGRSDLKTNSDEESPETGRRREEAASGVVDKPKTGGNVQTSGFDAISNEIDKELETSDEEDDREANTDGKKVVEAEREDVGQGERTLMSIDDELDDEFAALESDSEPESHRKEPANADSSSSDSDSSDSSDTESDEDEPMVGPVEKPLKLVEKEPAESTPQNAKDEGQEAPSDPTPVVLTTSTEKKSVTVAEAVYSPVVEVELPTETPEVLQLEEADVTVAIPTQERSTATSQPVEDAPPAETTCINPPKTPRLQQLEPPIASKEDQPIELTTNSTSELSNAAILGELVSAEAGSTPEIQAAKKDSLRKTRKTEEASLHDSQIPSKKIKVDKKKPVLTHDERRMKKSLSTFQQAIVKGKEEEADDDYARRSVSLLVHQSAKFIDTHLDHVVRLSPSLHSILIH</sequence>
<evidence type="ECO:0000313" key="3">
    <source>
        <dbReference type="EMBL" id="KAK1942708.1"/>
    </source>
</evidence>
<evidence type="ECO:0000256" key="2">
    <source>
        <dbReference type="SAM" id="MobiDB-lite"/>
    </source>
</evidence>
<keyword evidence="1" id="KW-0175">Coiled coil</keyword>
<feature type="compositionally biased region" description="Polar residues" evidence="2">
    <location>
        <begin position="184"/>
        <end position="200"/>
    </location>
</feature>
<feature type="compositionally biased region" description="Basic and acidic residues" evidence="2">
    <location>
        <begin position="272"/>
        <end position="303"/>
    </location>
</feature>
<keyword evidence="4" id="KW-1185">Reference proteome</keyword>
<feature type="compositionally biased region" description="Acidic residues" evidence="2">
    <location>
        <begin position="404"/>
        <end position="418"/>
    </location>
</feature>
<evidence type="ECO:0000256" key="1">
    <source>
        <dbReference type="SAM" id="Coils"/>
    </source>
</evidence>
<organism evidence="3 4">
    <name type="scientific">Phytophthora citrophthora</name>
    <dbReference type="NCBI Taxonomy" id="4793"/>
    <lineage>
        <taxon>Eukaryota</taxon>
        <taxon>Sar</taxon>
        <taxon>Stramenopiles</taxon>
        <taxon>Oomycota</taxon>
        <taxon>Peronosporomycetes</taxon>
        <taxon>Peronosporales</taxon>
        <taxon>Peronosporaceae</taxon>
        <taxon>Phytophthora</taxon>
    </lineage>
</organism>
<feature type="compositionally biased region" description="Basic and acidic residues" evidence="2">
    <location>
        <begin position="343"/>
        <end position="361"/>
    </location>
</feature>
<feature type="region of interest" description="Disordered" evidence="2">
    <location>
        <begin position="176"/>
        <end position="207"/>
    </location>
</feature>
<feature type="compositionally biased region" description="Acidic residues" evidence="2">
    <location>
        <begin position="369"/>
        <end position="385"/>
    </location>
</feature>
<feature type="compositionally biased region" description="Basic and acidic residues" evidence="2">
    <location>
        <begin position="425"/>
        <end position="435"/>
    </location>
</feature>
<proteinExistence type="predicted"/>
<feature type="region of interest" description="Disordered" evidence="2">
    <location>
        <begin position="261"/>
        <end position="462"/>
    </location>
</feature>